<evidence type="ECO:0000256" key="9">
    <source>
        <dbReference type="ARBA" id="ARBA00023157"/>
    </source>
</evidence>
<dbReference type="PANTHER" id="PTHR24256">
    <property type="entry name" value="TRYPTASE-RELATED"/>
    <property type="match status" value="1"/>
</dbReference>
<reference evidence="16" key="1">
    <citation type="submission" date="2021-05" db="EMBL/GenBank/DDBJ databases">
        <authorList>
            <person name="Alioto T."/>
            <person name="Alioto T."/>
            <person name="Gomez Garrido J."/>
        </authorList>
    </citation>
    <scope>NUCLEOTIDE SEQUENCE</scope>
</reference>
<keyword evidence="14" id="KW-1133">Transmembrane helix</keyword>
<dbReference type="Gene3D" id="2.40.10.10">
    <property type="entry name" value="Trypsin-like serine proteases"/>
    <property type="match status" value="2"/>
</dbReference>
<keyword evidence="6 12" id="KW-0378">Hydrolase</keyword>
<evidence type="ECO:0000256" key="2">
    <source>
        <dbReference type="ARBA" id="ARBA00022525"/>
    </source>
</evidence>
<dbReference type="GO" id="GO:0006508">
    <property type="term" value="P:proteolysis"/>
    <property type="evidence" value="ECO:0007669"/>
    <property type="project" value="UniProtKB-KW"/>
</dbReference>
<dbReference type="GO" id="GO:0005576">
    <property type="term" value="C:extracellular region"/>
    <property type="evidence" value="ECO:0007669"/>
    <property type="project" value="UniProtKB-SubCell"/>
</dbReference>
<dbReference type="InterPro" id="IPR018114">
    <property type="entry name" value="TRYPSIN_HIS"/>
</dbReference>
<keyword evidence="14" id="KW-0812">Transmembrane</keyword>
<dbReference type="PROSITE" id="PS00134">
    <property type="entry name" value="TRYPSIN_HIS"/>
    <property type="match status" value="1"/>
</dbReference>
<keyword evidence="5" id="KW-0732">Signal</keyword>
<protein>
    <submittedName>
        <fullName evidence="16">Serine protease easter</fullName>
    </submittedName>
</protein>
<dbReference type="FunFam" id="2.40.10.10:FF:000084">
    <property type="entry name" value="Serine protease easter"/>
    <property type="match status" value="1"/>
</dbReference>
<dbReference type="CDD" id="cd00190">
    <property type="entry name" value="Tryp_SPc"/>
    <property type="match status" value="1"/>
</dbReference>
<dbReference type="PROSITE" id="PS00135">
    <property type="entry name" value="TRYPSIN_SER"/>
    <property type="match status" value="1"/>
</dbReference>
<dbReference type="InterPro" id="IPR001254">
    <property type="entry name" value="Trypsin_dom"/>
</dbReference>
<feature type="domain" description="Peptidase S1" evidence="15">
    <location>
        <begin position="63"/>
        <end position="318"/>
    </location>
</feature>
<dbReference type="FunFam" id="2.40.10.10:FF:000028">
    <property type="entry name" value="Serine protease easter"/>
    <property type="match status" value="1"/>
</dbReference>
<dbReference type="InterPro" id="IPR051487">
    <property type="entry name" value="Ser/Thr_Proteases_Immune/Dev"/>
</dbReference>
<keyword evidence="9" id="KW-1015">Disulfide bond</keyword>
<keyword evidence="10" id="KW-0325">Glycoprotein</keyword>
<feature type="region of interest" description="Disordered" evidence="13">
    <location>
        <begin position="31"/>
        <end position="54"/>
    </location>
</feature>
<keyword evidence="4 12" id="KW-0645">Protease</keyword>
<dbReference type="SUPFAM" id="SSF50494">
    <property type="entry name" value="Trypsin-like serine proteases"/>
    <property type="match status" value="1"/>
</dbReference>
<feature type="transmembrane region" description="Helical" evidence="14">
    <location>
        <begin position="7"/>
        <end position="27"/>
    </location>
</feature>
<dbReference type="PROSITE" id="PS50240">
    <property type="entry name" value="TRYPSIN_DOM"/>
    <property type="match status" value="1"/>
</dbReference>
<evidence type="ECO:0000256" key="13">
    <source>
        <dbReference type="SAM" id="MobiDB-lite"/>
    </source>
</evidence>
<accession>A0A8D8AB24</accession>
<evidence type="ECO:0000256" key="14">
    <source>
        <dbReference type="SAM" id="Phobius"/>
    </source>
</evidence>
<dbReference type="AlphaFoldDB" id="A0A8D8AB24"/>
<evidence type="ECO:0000256" key="12">
    <source>
        <dbReference type="RuleBase" id="RU363034"/>
    </source>
</evidence>
<organism evidence="16">
    <name type="scientific">Culex pipiens</name>
    <name type="common">House mosquito</name>
    <dbReference type="NCBI Taxonomy" id="7175"/>
    <lineage>
        <taxon>Eukaryota</taxon>
        <taxon>Metazoa</taxon>
        <taxon>Ecdysozoa</taxon>
        <taxon>Arthropoda</taxon>
        <taxon>Hexapoda</taxon>
        <taxon>Insecta</taxon>
        <taxon>Pterygota</taxon>
        <taxon>Neoptera</taxon>
        <taxon>Endopterygota</taxon>
        <taxon>Diptera</taxon>
        <taxon>Nematocera</taxon>
        <taxon>Culicoidea</taxon>
        <taxon>Culicidae</taxon>
        <taxon>Culicinae</taxon>
        <taxon>Culicini</taxon>
        <taxon>Culex</taxon>
        <taxon>Culex</taxon>
    </lineage>
</organism>
<proteinExistence type="inferred from homology"/>
<evidence type="ECO:0000256" key="4">
    <source>
        <dbReference type="ARBA" id="ARBA00022670"/>
    </source>
</evidence>
<dbReference type="PRINTS" id="PR00722">
    <property type="entry name" value="CHYMOTRYPSIN"/>
</dbReference>
<keyword evidence="14" id="KW-0472">Membrane</keyword>
<keyword evidence="3" id="KW-0399">Innate immunity</keyword>
<dbReference type="GO" id="GO:0045087">
    <property type="term" value="P:innate immune response"/>
    <property type="evidence" value="ECO:0007669"/>
    <property type="project" value="UniProtKB-KW"/>
</dbReference>
<evidence type="ECO:0000313" key="16">
    <source>
        <dbReference type="EMBL" id="CAG6453759.1"/>
    </source>
</evidence>
<evidence type="ECO:0000256" key="3">
    <source>
        <dbReference type="ARBA" id="ARBA00022588"/>
    </source>
</evidence>
<sequence>MSARTKLFATLVLVVIIVKLALIFYGATQGKSDGKPLVSSSSTTSRILPRPPSDCGLDSPDRIFGGTETALGEFSWTALLVYKDREGNEDYKCGATLINSRYVVTAAHCIKLVPTNWTLTGVRLGEHNITNGEKQDCDEYNNCADVPVEVGIEKVILHEEFDALKKGKNNDIALIRLDRDVGFSTYINPICLPLEDSVRQMNHTGMKVTAAGWGITESNFTSEVKLKVSLDVINHNRCVRVYKSADIRLRDTQLCAGGKKGEDTCRGDSGGPLMRQIQGNYHLIGVVSFGATNCGTKGVPGVYTNVAMFVDWIQSKLE</sequence>
<comment type="subcellular location">
    <subcellularLocation>
        <location evidence="1">Secreted</location>
    </subcellularLocation>
</comment>
<evidence type="ECO:0000256" key="10">
    <source>
        <dbReference type="ARBA" id="ARBA00023180"/>
    </source>
</evidence>
<dbReference type="EMBL" id="HBUE01023810">
    <property type="protein sequence ID" value="CAG6453759.1"/>
    <property type="molecule type" value="Transcribed_RNA"/>
</dbReference>
<dbReference type="InterPro" id="IPR043504">
    <property type="entry name" value="Peptidase_S1_PA_chymotrypsin"/>
</dbReference>
<comment type="similarity">
    <text evidence="11">Belongs to the peptidase S1 family. CLIP subfamily.</text>
</comment>
<keyword evidence="2" id="KW-0964">Secreted</keyword>
<dbReference type="InterPro" id="IPR009003">
    <property type="entry name" value="Peptidase_S1_PA"/>
</dbReference>
<dbReference type="InterPro" id="IPR033116">
    <property type="entry name" value="TRYPSIN_SER"/>
</dbReference>
<dbReference type="InterPro" id="IPR001314">
    <property type="entry name" value="Peptidase_S1A"/>
</dbReference>
<evidence type="ECO:0000256" key="8">
    <source>
        <dbReference type="ARBA" id="ARBA00022859"/>
    </source>
</evidence>
<evidence type="ECO:0000256" key="7">
    <source>
        <dbReference type="ARBA" id="ARBA00022825"/>
    </source>
</evidence>
<name>A0A8D8AB24_CULPI</name>
<keyword evidence="7 12" id="KW-0720">Serine protease</keyword>
<keyword evidence="8" id="KW-0391">Immunity</keyword>
<evidence type="ECO:0000256" key="5">
    <source>
        <dbReference type="ARBA" id="ARBA00022729"/>
    </source>
</evidence>
<evidence type="ECO:0000259" key="15">
    <source>
        <dbReference type="PROSITE" id="PS50240"/>
    </source>
</evidence>
<dbReference type="SMART" id="SM00020">
    <property type="entry name" value="Tryp_SPc"/>
    <property type="match status" value="1"/>
</dbReference>
<evidence type="ECO:0000256" key="1">
    <source>
        <dbReference type="ARBA" id="ARBA00004613"/>
    </source>
</evidence>
<evidence type="ECO:0000256" key="11">
    <source>
        <dbReference type="ARBA" id="ARBA00024195"/>
    </source>
</evidence>
<evidence type="ECO:0000256" key="6">
    <source>
        <dbReference type="ARBA" id="ARBA00022801"/>
    </source>
</evidence>
<dbReference type="GO" id="GO:0004252">
    <property type="term" value="F:serine-type endopeptidase activity"/>
    <property type="evidence" value="ECO:0007669"/>
    <property type="project" value="InterPro"/>
</dbReference>
<dbReference type="Pfam" id="PF00089">
    <property type="entry name" value="Trypsin"/>
    <property type="match status" value="1"/>
</dbReference>